<name>G0V2H4_TRYCI</name>
<accession>G0V2H4</accession>
<evidence type="ECO:0000313" key="1">
    <source>
        <dbReference type="EMBL" id="CCC95846.1"/>
    </source>
</evidence>
<dbReference type="EMBL" id="HE575324">
    <property type="protein sequence ID" value="CCC95846.1"/>
    <property type="molecule type" value="Genomic_DNA"/>
</dbReference>
<reference evidence="1" key="1">
    <citation type="journal article" date="2012" name="Proc. Natl. Acad. Sci. U.S.A.">
        <title>Antigenic diversity is generated by distinct evolutionary mechanisms in African trypanosome species.</title>
        <authorList>
            <person name="Jackson A.P."/>
            <person name="Berry A."/>
            <person name="Aslett M."/>
            <person name="Allison H.C."/>
            <person name="Burton P."/>
            <person name="Vavrova-Anderson J."/>
            <person name="Brown R."/>
            <person name="Browne H."/>
            <person name="Corton N."/>
            <person name="Hauser H."/>
            <person name="Gamble J."/>
            <person name="Gilderthorp R."/>
            <person name="Marcello L."/>
            <person name="McQuillan J."/>
            <person name="Otto T.D."/>
            <person name="Quail M.A."/>
            <person name="Sanders M.J."/>
            <person name="van Tonder A."/>
            <person name="Ginger M.L."/>
            <person name="Field M.C."/>
            <person name="Barry J.D."/>
            <person name="Hertz-Fowler C."/>
            <person name="Berriman M."/>
        </authorList>
    </citation>
    <scope>NUCLEOTIDE SEQUENCE</scope>
    <source>
        <strain evidence="1">IL3000</strain>
    </source>
</reference>
<protein>
    <submittedName>
        <fullName evidence="1">Uncharacterized protein TCIL3000_11_13520</fullName>
    </submittedName>
</protein>
<sequence length="159" mass="17941">MGMNMWSGGWSRYPGHSVAVNIPCASRPGLKKLREGITTSLAQRGLSGLYDLYRGDWKKEESWYVDVAKSHYSAGLFKKVWERVVKKCGNEANVSSECSVTAMQEALDKFKEYAKENRCQLGSPVWGACHRMYPEVLTYTAEAAMAWTVFTVSERLKVL</sequence>
<organism evidence="1">
    <name type="scientific">Trypanosoma congolense (strain IL3000)</name>
    <dbReference type="NCBI Taxonomy" id="1068625"/>
    <lineage>
        <taxon>Eukaryota</taxon>
        <taxon>Discoba</taxon>
        <taxon>Euglenozoa</taxon>
        <taxon>Kinetoplastea</taxon>
        <taxon>Metakinetoplastina</taxon>
        <taxon>Trypanosomatida</taxon>
        <taxon>Trypanosomatidae</taxon>
        <taxon>Trypanosoma</taxon>
        <taxon>Nannomonas</taxon>
    </lineage>
</organism>
<dbReference type="AlphaFoldDB" id="G0V2H4"/>
<gene>
    <name evidence="1" type="ORF">TCIL3000_11_13520</name>
</gene>
<proteinExistence type="predicted"/>
<dbReference type="VEuPathDB" id="TriTrypDB:TcIL3000.11.13520"/>